<gene>
    <name evidence="2" type="ordered locus">BN6_52250</name>
</gene>
<dbReference type="Proteomes" id="UP000006281">
    <property type="component" value="Chromosome"/>
</dbReference>
<feature type="region of interest" description="Disordered" evidence="1">
    <location>
        <begin position="1"/>
        <end position="53"/>
    </location>
</feature>
<dbReference type="eggNOG" id="COG2272">
    <property type="taxonomic scope" value="Bacteria"/>
</dbReference>
<feature type="compositionally biased region" description="Low complexity" evidence="1">
    <location>
        <begin position="18"/>
        <end position="45"/>
    </location>
</feature>
<dbReference type="STRING" id="1179773.BN6_52250"/>
<dbReference type="HOGENOM" id="CLU_1119524_0_0_11"/>
<accession>K0JX81</accession>
<proteinExistence type="predicted"/>
<sequence length="248" mass="25868">MPRGDRPGARRTPGSSWSVRRSAPRAAGPAGASSRSRCSRSWSSVQPADGLADGPASDVDLLIGINTEEGNLHVVPQGNLESTTEAGVLAIVAGVHADLEAEVAAHRAALPNATPGELRSAVLGKALFGAGRARMAHAQTLSGRTHVYSSGYRSTALNGRLGAAQTVELPFVFDIADKPRLHGDTGMPGPDPPREPGAVAAALKARCRVAQCPPVGTVRRRAPAVLARISSRCRRLWTDTVTMRTVLA</sequence>
<dbReference type="KEGG" id="sesp:BN6_52250"/>
<name>K0JX81_SACES</name>
<dbReference type="Gene3D" id="3.40.50.1820">
    <property type="entry name" value="alpha/beta hydrolase"/>
    <property type="match status" value="1"/>
</dbReference>
<organism evidence="2 3">
    <name type="scientific">Saccharothrix espanaensis (strain ATCC 51144 / DSM 44229 / JCM 9112 / NBRC 15066 / NRRL 15764)</name>
    <dbReference type="NCBI Taxonomy" id="1179773"/>
    <lineage>
        <taxon>Bacteria</taxon>
        <taxon>Bacillati</taxon>
        <taxon>Actinomycetota</taxon>
        <taxon>Actinomycetes</taxon>
        <taxon>Pseudonocardiales</taxon>
        <taxon>Pseudonocardiaceae</taxon>
        <taxon>Saccharothrix</taxon>
    </lineage>
</organism>
<reference evidence="2 3" key="1">
    <citation type="journal article" date="2012" name="BMC Genomics">
        <title>Complete genome sequence of Saccharothrix espanaensis DSM 44229T and comparison to the other completely sequenced Pseudonocardiaceae.</title>
        <authorList>
            <person name="Strobel T."/>
            <person name="Al-Dilaimi A."/>
            <person name="Blom J."/>
            <person name="Gessner A."/>
            <person name="Kalinowski J."/>
            <person name="Luzhetska M."/>
            <person name="Puhler A."/>
            <person name="Szczepanowski R."/>
            <person name="Bechthold A."/>
            <person name="Ruckert C."/>
        </authorList>
    </citation>
    <scope>NUCLEOTIDE SEQUENCE [LARGE SCALE GENOMIC DNA]</scope>
    <source>
        <strain evidence="3">ATCC 51144 / DSM 44229 / JCM 9112 / NBRC 15066 / NRRL 15764</strain>
    </source>
</reference>
<dbReference type="AlphaFoldDB" id="K0JX81"/>
<dbReference type="EMBL" id="HE804045">
    <property type="protein sequence ID" value="CCH32490.1"/>
    <property type="molecule type" value="Genomic_DNA"/>
</dbReference>
<evidence type="ECO:0000313" key="2">
    <source>
        <dbReference type="EMBL" id="CCH32490.1"/>
    </source>
</evidence>
<keyword evidence="3" id="KW-1185">Reference proteome</keyword>
<protein>
    <submittedName>
        <fullName evidence="2">Carboxylesterase, type B</fullName>
    </submittedName>
</protein>
<evidence type="ECO:0000256" key="1">
    <source>
        <dbReference type="SAM" id="MobiDB-lite"/>
    </source>
</evidence>
<dbReference type="SUPFAM" id="SSF53474">
    <property type="entry name" value="alpha/beta-Hydrolases"/>
    <property type="match status" value="1"/>
</dbReference>
<dbReference type="InterPro" id="IPR029058">
    <property type="entry name" value="AB_hydrolase_fold"/>
</dbReference>
<evidence type="ECO:0000313" key="3">
    <source>
        <dbReference type="Proteomes" id="UP000006281"/>
    </source>
</evidence>
<dbReference type="PATRIC" id="fig|1179773.3.peg.5254"/>